<feature type="domain" description="Type VI secretion system IcmF C-terminal" evidence="3">
    <location>
        <begin position="1103"/>
        <end position="1206"/>
    </location>
</feature>
<dbReference type="InterPro" id="IPR048677">
    <property type="entry name" value="TssM1_hel"/>
</dbReference>
<evidence type="ECO:0000259" key="6">
    <source>
        <dbReference type="Pfam" id="PF21070"/>
    </source>
</evidence>
<dbReference type="AlphaFoldDB" id="A0A7Z2ZUS6"/>
<dbReference type="Proteomes" id="UP000502415">
    <property type="component" value="Chromosome"/>
</dbReference>
<dbReference type="InterPro" id="IPR017731">
    <property type="entry name" value="TssM1-like"/>
</dbReference>
<keyword evidence="1" id="KW-0175">Coiled coil</keyword>
<feature type="transmembrane region" description="Helical" evidence="2">
    <location>
        <begin position="36"/>
        <end position="57"/>
    </location>
</feature>
<feature type="coiled-coil region" evidence="1">
    <location>
        <begin position="479"/>
        <end position="506"/>
    </location>
</feature>
<evidence type="ECO:0000313" key="7">
    <source>
        <dbReference type="EMBL" id="QJE02863.1"/>
    </source>
</evidence>
<evidence type="ECO:0000256" key="2">
    <source>
        <dbReference type="SAM" id="Phobius"/>
    </source>
</evidence>
<dbReference type="InterPro" id="IPR025743">
    <property type="entry name" value="TssM1_N"/>
</dbReference>
<name>A0A7Z2ZUS6_9BURK</name>
<proteinExistence type="predicted"/>
<evidence type="ECO:0000259" key="3">
    <source>
        <dbReference type="Pfam" id="PF06744"/>
    </source>
</evidence>
<dbReference type="InterPro" id="IPR009612">
    <property type="entry name" value="IcmF-rel"/>
</dbReference>
<dbReference type="InterPro" id="IPR027417">
    <property type="entry name" value="P-loop_NTPase"/>
</dbReference>
<dbReference type="EMBL" id="CP051685">
    <property type="protein sequence ID" value="QJE02863.1"/>
    <property type="molecule type" value="Genomic_DNA"/>
</dbReference>
<dbReference type="PANTHER" id="PTHR36153:SF1">
    <property type="entry name" value="TYPE VI SECRETION SYSTEM COMPONENT TSSM1"/>
    <property type="match status" value="1"/>
</dbReference>
<dbReference type="NCBIfam" id="TIGR03348">
    <property type="entry name" value="VI_IcmF"/>
    <property type="match status" value="1"/>
</dbReference>
<evidence type="ECO:0000259" key="4">
    <source>
        <dbReference type="Pfam" id="PF06761"/>
    </source>
</evidence>
<feature type="transmembrane region" description="Helical" evidence="2">
    <location>
        <begin position="441"/>
        <end position="460"/>
    </location>
</feature>
<evidence type="ECO:0000256" key="1">
    <source>
        <dbReference type="SAM" id="Coils"/>
    </source>
</evidence>
<gene>
    <name evidence="7" type="primary">tssM</name>
    <name evidence="7" type="ORF">HH212_25035</name>
</gene>
<dbReference type="InterPro" id="IPR010623">
    <property type="entry name" value="IcmF_C"/>
</dbReference>
<dbReference type="SUPFAM" id="SSF52540">
    <property type="entry name" value="P-loop containing nucleoside triphosphate hydrolases"/>
    <property type="match status" value="1"/>
</dbReference>
<keyword evidence="2" id="KW-0472">Membrane</keyword>
<evidence type="ECO:0000313" key="8">
    <source>
        <dbReference type="Proteomes" id="UP000502415"/>
    </source>
</evidence>
<dbReference type="Pfam" id="PF06744">
    <property type="entry name" value="IcmF_C"/>
    <property type="match status" value="1"/>
</dbReference>
<keyword evidence="2" id="KW-1133">Transmembrane helix</keyword>
<dbReference type="Pfam" id="PF21070">
    <property type="entry name" value="IcmF_helical"/>
    <property type="match status" value="1"/>
</dbReference>
<feature type="domain" description="Type VI secretion system component TssM1 N-terminal" evidence="5">
    <location>
        <begin position="185"/>
        <end position="444"/>
    </location>
</feature>
<reference evidence="7 8" key="1">
    <citation type="submission" date="2020-04" db="EMBL/GenBank/DDBJ databases">
        <title>Genome sequencing of novel species.</title>
        <authorList>
            <person name="Heo J."/>
            <person name="Kim S.-J."/>
            <person name="Kim J.-S."/>
            <person name="Hong S.-B."/>
            <person name="Kwon S.-W."/>
        </authorList>
    </citation>
    <scope>NUCLEOTIDE SEQUENCE [LARGE SCALE GENOMIC DNA]</scope>
    <source>
        <strain evidence="7 8">GN2-R2</strain>
    </source>
</reference>
<evidence type="ECO:0000259" key="5">
    <source>
        <dbReference type="Pfam" id="PF14331"/>
    </source>
</evidence>
<dbReference type="KEGG" id="mfy:HH212_25035"/>
<keyword evidence="8" id="KW-1185">Reference proteome</keyword>
<feature type="domain" description="IcmF-related" evidence="4">
    <location>
        <begin position="493"/>
        <end position="831"/>
    </location>
</feature>
<organism evidence="7 8">
    <name type="scientific">Massilia forsythiae</name>
    <dbReference type="NCBI Taxonomy" id="2728020"/>
    <lineage>
        <taxon>Bacteria</taxon>
        <taxon>Pseudomonadati</taxon>
        <taxon>Pseudomonadota</taxon>
        <taxon>Betaproteobacteria</taxon>
        <taxon>Burkholderiales</taxon>
        <taxon>Oxalobacteraceae</taxon>
        <taxon>Telluria group</taxon>
        <taxon>Massilia</taxon>
    </lineage>
</organism>
<feature type="domain" description="Type VI secretion system component TssM1 helical" evidence="6">
    <location>
        <begin position="992"/>
        <end position="1078"/>
    </location>
</feature>
<keyword evidence="2" id="KW-0812">Transmembrane</keyword>
<protein>
    <submittedName>
        <fullName evidence="7">Type VI secretion system membrane subunit TssM</fullName>
    </submittedName>
</protein>
<dbReference type="RefSeq" id="WP_170204944.1">
    <property type="nucleotide sequence ID" value="NZ_CP051685.1"/>
</dbReference>
<dbReference type="InterPro" id="IPR053156">
    <property type="entry name" value="T6SS_TssM-like"/>
</dbReference>
<accession>A0A7Z2ZUS6</accession>
<sequence>MARLRQFFTDRRTLTAIGLAAFAALLYLGADTLEIAALWTLLAGLVLLAAWGAWWLVRASRRKRAAAQLSDAVVAAAQEGDGRSADGTNGDTAVLRKNMLEAIGTIKTSKLGLTRGAAALYELPWYMIIGNPAAGKSSAIKHSGLTFPIPGRKAVQGVGGTRNCDWFFTTDGILLDTAGRYAVYEADRTEWFNFLDLLRKHRPRAPVNGILVAVSVAELAGGAPGASIELAKSLRTRVQELTERLGVHAPVYVIFTKADLVAGFADFFHGSERGERERAWGATLRYNRRSTPQDVLGFFDQHFDELVDGLREMSLAGMGANRSAAMRPGVFTFPLEFASLRPQLRAFLATLFEENTWQFKPVFRGFYFTSALQEGTVENLSSRRVAGRFDLKLREQPHGQAEGQSFEQAGYFLLELFRNVIFADRDLVKRYTNPHAARMKYGVFFAATLVLGCALGGWSWSTMGNRQLVTGVQADLARVNKLQAGRNDLQSRLEGLEILQDRIEQLEKYRKERPLALSFGLYQGAALERKLRDEYFAGVREGMVLPVTGALEALLADMNANAAQLDPNAKAAPVARPGQPYQDASPTNVGDAYNALKTYLMLADKSHAEPGHLNDQLTRYWRGWLAQNRGAMTHEQTIRSAERLLTFVLAHLDDPAWPQVTPKLGLLDTARENLRRVVRGTPARERVYADIRTRAATRFPAVTVARIVGEQDQALLVGSYAVSGAFTRDAWEKFIQGAIREASSRELQSTDWVLKSVAKDDLTLEGSPEQIQRALVDLYKADYAKEWAKFVQGVTVADLNGFEGSVQAMNRLGDPQASPLAKLLRTVYEQTVWDDPAQARVVNEKVKRGLQGWFREVILRRAPSDARQLADAVGPLPLGGAPVAAGPVGREFAGVARLVGTREKDASLMTGYLDALSKLRSRLNALKNQGDPGPGAKQLMQQTLEGSGSELADALKYVDEQMLTGMSDSQKQMLRPLLVRPLTQTFAMIVLPSESEINKTWQAQVVEPFQKNLAAKYPFAPSAQIQATPAEIGQVFGPEGTVAKFVGTTMGPLVVRRGDVLSSRTWADLGITLAPQAVSGFPGWVAPLSANGVAASSGPQQVFQLLPLAASGVTEYTIEIDGQQLRYRNTPPAWVNMVHPGPQGTSGVKISAVAFDGRTVELFSEPGQFGLQRMIGAAEKKRLGPGVHELRWSAGGVAVAVNLKIVSDTNTSDGAGGGAAQASRGFNGLRLPEAIVGRAAPAAGAAASVAAGATAAAAAGSAPALARASQ</sequence>
<feature type="transmembrane region" description="Helical" evidence="2">
    <location>
        <begin position="12"/>
        <end position="30"/>
    </location>
</feature>
<dbReference type="PANTHER" id="PTHR36153">
    <property type="entry name" value="INNER MEMBRANE PROTEIN-RELATED"/>
    <property type="match status" value="1"/>
</dbReference>
<dbReference type="Pfam" id="PF06761">
    <property type="entry name" value="IcmF-related"/>
    <property type="match status" value="1"/>
</dbReference>
<dbReference type="Pfam" id="PF14331">
    <property type="entry name" value="IcmF-related_N"/>
    <property type="match status" value="1"/>
</dbReference>